<evidence type="ECO:0000256" key="10">
    <source>
        <dbReference type="ARBA" id="ARBA00022833"/>
    </source>
</evidence>
<dbReference type="GO" id="GO:0046872">
    <property type="term" value="F:metal ion binding"/>
    <property type="evidence" value="ECO:0007669"/>
    <property type="project" value="UniProtKB-KW"/>
</dbReference>
<proteinExistence type="inferred from homology"/>
<sequence length="366" mass="40396">MKVLKYVIVIAAAASALLPPPQSPLNMGWLGASQESFHITQDESIIQRHNEELVAVRYPTATRHSQSVKKLITQLDPLSVHTMIEDFSDFQNRFFNGSEYSMKASKWLYAKINQIVTTSNATGIAVEPFDHAGWDQPSIIVSIPGISAKTVVVGAHQDSITRPCYQVPRDYAPGADDNASGVATLLEALRVILRDPAFAQGHAPNTLEFHFYAAEEVGLQGSKQIFDSYSRQGREVKAMLNQDMTGYTGYVGTNKPECIGVLTDYVHPGLTEFVRMMITTYCTIPYVDTACGYACSDHAAAHSHGYPAAMTFESKFGDHSRFIHTSLDRADTININHVLQHVRLVIGFAYELGFAAFKNEGITEEL</sequence>
<dbReference type="AlphaFoldDB" id="A0A9W9RDK0"/>
<keyword evidence="7 14" id="KW-0479">Metal-binding</keyword>
<evidence type="ECO:0000256" key="5">
    <source>
        <dbReference type="ARBA" id="ARBA00022525"/>
    </source>
</evidence>
<evidence type="ECO:0000256" key="11">
    <source>
        <dbReference type="ARBA" id="ARBA00023145"/>
    </source>
</evidence>
<dbReference type="EMBL" id="JAPZBS010000009">
    <property type="protein sequence ID" value="KAJ5358310.1"/>
    <property type="molecule type" value="Genomic_DNA"/>
</dbReference>
<accession>A0A9W9RDK0</accession>
<dbReference type="Proteomes" id="UP001147782">
    <property type="component" value="Unassembled WGS sequence"/>
</dbReference>
<comment type="subunit">
    <text evidence="3">Monomer.</text>
</comment>
<dbReference type="EC" id="3.4.-.-" evidence="14"/>
<evidence type="ECO:0000256" key="12">
    <source>
        <dbReference type="ARBA" id="ARBA00023157"/>
    </source>
</evidence>
<dbReference type="Pfam" id="PF04389">
    <property type="entry name" value="Peptidase_M28"/>
    <property type="match status" value="1"/>
</dbReference>
<evidence type="ECO:0000256" key="9">
    <source>
        <dbReference type="ARBA" id="ARBA00022801"/>
    </source>
</evidence>
<reference evidence="16" key="2">
    <citation type="journal article" date="2023" name="IMA Fungus">
        <title>Comparative genomic study of the Penicillium genus elucidates a diverse pangenome and 15 lateral gene transfer events.</title>
        <authorList>
            <person name="Petersen C."/>
            <person name="Sorensen T."/>
            <person name="Nielsen M.R."/>
            <person name="Sondergaard T.E."/>
            <person name="Sorensen J.L."/>
            <person name="Fitzpatrick D.A."/>
            <person name="Frisvad J.C."/>
            <person name="Nielsen K.L."/>
        </authorList>
    </citation>
    <scope>NUCLEOTIDE SEQUENCE</scope>
    <source>
        <strain evidence="16">IBT 29864</strain>
    </source>
</reference>
<comment type="similarity">
    <text evidence="13">Belongs to the peptidase M28 family. M28E subfamily.</text>
</comment>
<dbReference type="GO" id="GO:0008235">
    <property type="term" value="F:metalloexopeptidase activity"/>
    <property type="evidence" value="ECO:0007669"/>
    <property type="project" value="InterPro"/>
</dbReference>
<dbReference type="OrthoDB" id="2214at2759"/>
<comment type="caution">
    <text evidence="16">The sequence shown here is derived from an EMBL/GenBank/DDBJ whole genome shotgun (WGS) entry which is preliminary data.</text>
</comment>
<comment type="cofactor">
    <cofactor evidence="1">
        <name>Zn(2+)</name>
        <dbReference type="ChEBI" id="CHEBI:29105"/>
    </cofactor>
</comment>
<feature type="domain" description="Peptidase M28" evidence="15">
    <location>
        <begin position="139"/>
        <end position="346"/>
    </location>
</feature>
<keyword evidence="12" id="KW-1015">Disulfide bond</keyword>
<dbReference type="PANTHER" id="PTHR12147">
    <property type="entry name" value="METALLOPEPTIDASE M28 FAMILY MEMBER"/>
    <property type="match status" value="1"/>
</dbReference>
<evidence type="ECO:0000313" key="16">
    <source>
        <dbReference type="EMBL" id="KAJ5358310.1"/>
    </source>
</evidence>
<organism evidence="16 17">
    <name type="scientific">Penicillium cataractarum</name>
    <dbReference type="NCBI Taxonomy" id="2100454"/>
    <lineage>
        <taxon>Eukaryota</taxon>
        <taxon>Fungi</taxon>
        <taxon>Dikarya</taxon>
        <taxon>Ascomycota</taxon>
        <taxon>Pezizomycotina</taxon>
        <taxon>Eurotiomycetes</taxon>
        <taxon>Eurotiomycetidae</taxon>
        <taxon>Eurotiales</taxon>
        <taxon>Aspergillaceae</taxon>
        <taxon>Penicillium</taxon>
    </lineage>
</organism>
<keyword evidence="17" id="KW-1185">Reference proteome</keyword>
<evidence type="ECO:0000256" key="2">
    <source>
        <dbReference type="ARBA" id="ARBA00004613"/>
    </source>
</evidence>
<dbReference type="InterPro" id="IPR045175">
    <property type="entry name" value="M28_fam"/>
</dbReference>
<dbReference type="GO" id="GO:0005576">
    <property type="term" value="C:extracellular region"/>
    <property type="evidence" value="ECO:0007669"/>
    <property type="project" value="UniProtKB-SubCell"/>
</dbReference>
<comment type="subcellular location">
    <subcellularLocation>
        <location evidence="2">Secreted</location>
    </subcellularLocation>
</comment>
<evidence type="ECO:0000256" key="3">
    <source>
        <dbReference type="ARBA" id="ARBA00011245"/>
    </source>
</evidence>
<evidence type="ECO:0000256" key="6">
    <source>
        <dbReference type="ARBA" id="ARBA00022670"/>
    </source>
</evidence>
<evidence type="ECO:0000256" key="1">
    <source>
        <dbReference type="ARBA" id="ARBA00001947"/>
    </source>
</evidence>
<keyword evidence="5" id="KW-0964">Secreted</keyword>
<keyword evidence="9 14" id="KW-0378">Hydrolase</keyword>
<keyword evidence="11" id="KW-0865">Zymogen</keyword>
<keyword evidence="8 14" id="KW-0732">Signal</keyword>
<evidence type="ECO:0000259" key="15">
    <source>
        <dbReference type="Pfam" id="PF04389"/>
    </source>
</evidence>
<dbReference type="PANTHER" id="PTHR12147:SF56">
    <property type="entry name" value="AMINOPEPTIDASE YDR415C-RELATED"/>
    <property type="match status" value="1"/>
</dbReference>
<gene>
    <name evidence="16" type="ORF">N7496_010723</name>
</gene>
<evidence type="ECO:0000256" key="8">
    <source>
        <dbReference type="ARBA" id="ARBA00022729"/>
    </source>
</evidence>
<evidence type="ECO:0000256" key="14">
    <source>
        <dbReference type="RuleBase" id="RU361240"/>
    </source>
</evidence>
<dbReference type="FunFam" id="3.40.630.10:FF:000042">
    <property type="entry name" value="Peptide hydrolase"/>
    <property type="match status" value="1"/>
</dbReference>
<dbReference type="GO" id="GO:0006508">
    <property type="term" value="P:proteolysis"/>
    <property type="evidence" value="ECO:0007669"/>
    <property type="project" value="UniProtKB-KW"/>
</dbReference>
<reference evidence="16" key="1">
    <citation type="submission" date="2022-11" db="EMBL/GenBank/DDBJ databases">
        <authorList>
            <person name="Petersen C."/>
        </authorList>
    </citation>
    <scope>NUCLEOTIDE SEQUENCE</scope>
    <source>
        <strain evidence="16">IBT 29864</strain>
    </source>
</reference>
<keyword evidence="4" id="KW-0031">Aminopeptidase</keyword>
<dbReference type="Gene3D" id="3.40.630.10">
    <property type="entry name" value="Zn peptidases"/>
    <property type="match status" value="1"/>
</dbReference>
<feature type="signal peptide" evidence="14">
    <location>
        <begin position="1"/>
        <end position="16"/>
    </location>
</feature>
<feature type="chain" id="PRO_5041014593" description="Peptide hydrolase" evidence="14">
    <location>
        <begin position="17"/>
        <end position="366"/>
    </location>
</feature>
<dbReference type="GeneID" id="81442815"/>
<evidence type="ECO:0000256" key="4">
    <source>
        <dbReference type="ARBA" id="ARBA00022438"/>
    </source>
</evidence>
<evidence type="ECO:0000256" key="7">
    <source>
        <dbReference type="ARBA" id="ARBA00022723"/>
    </source>
</evidence>
<dbReference type="RefSeq" id="XP_056549596.1">
    <property type="nucleotide sequence ID" value="XM_056703636.1"/>
</dbReference>
<protein>
    <recommendedName>
        <fullName evidence="14">Peptide hydrolase</fullName>
        <ecNumber evidence="14">3.4.-.-</ecNumber>
    </recommendedName>
</protein>
<evidence type="ECO:0000313" key="17">
    <source>
        <dbReference type="Proteomes" id="UP001147782"/>
    </source>
</evidence>
<name>A0A9W9RDK0_9EURO</name>
<dbReference type="InterPro" id="IPR007484">
    <property type="entry name" value="Peptidase_M28"/>
</dbReference>
<evidence type="ECO:0000256" key="13">
    <source>
        <dbReference type="ARBA" id="ARBA00043962"/>
    </source>
</evidence>
<dbReference type="GO" id="GO:0004177">
    <property type="term" value="F:aminopeptidase activity"/>
    <property type="evidence" value="ECO:0007669"/>
    <property type="project" value="UniProtKB-KW"/>
</dbReference>
<dbReference type="SUPFAM" id="SSF53187">
    <property type="entry name" value="Zn-dependent exopeptidases"/>
    <property type="match status" value="1"/>
</dbReference>
<keyword evidence="6 14" id="KW-0645">Protease</keyword>
<keyword evidence="10 14" id="KW-0862">Zinc</keyword>